<dbReference type="InterPro" id="IPR029058">
    <property type="entry name" value="AB_hydrolase_fold"/>
</dbReference>
<gene>
    <name evidence="3" type="ORF">DES38_103124</name>
</gene>
<dbReference type="GO" id="GO:0016787">
    <property type="term" value="F:hydrolase activity"/>
    <property type="evidence" value="ECO:0007669"/>
    <property type="project" value="UniProtKB-KW"/>
</dbReference>
<dbReference type="SUPFAM" id="SSF53474">
    <property type="entry name" value="alpha/beta-Hydrolases"/>
    <property type="match status" value="1"/>
</dbReference>
<dbReference type="Pfam" id="PF07859">
    <property type="entry name" value="Abhydrolase_3"/>
    <property type="match status" value="1"/>
</dbReference>
<proteinExistence type="predicted"/>
<comment type="caution">
    <text evidence="3">The sequence shown here is derived from an EMBL/GenBank/DDBJ whole genome shotgun (WGS) entry which is preliminary data.</text>
</comment>
<accession>A0A2V3WET7</accession>
<evidence type="ECO:0000259" key="2">
    <source>
        <dbReference type="Pfam" id="PF07859"/>
    </source>
</evidence>
<name>A0A2V3WET7_9BACI</name>
<dbReference type="Proteomes" id="UP000247922">
    <property type="component" value="Unassembled WGS sequence"/>
</dbReference>
<evidence type="ECO:0000313" key="3">
    <source>
        <dbReference type="EMBL" id="PXW92108.1"/>
    </source>
</evidence>
<keyword evidence="1" id="KW-0378">Hydrolase</keyword>
<keyword evidence="4" id="KW-1185">Reference proteome</keyword>
<dbReference type="InterPro" id="IPR050300">
    <property type="entry name" value="GDXG_lipolytic_enzyme"/>
</dbReference>
<evidence type="ECO:0000313" key="4">
    <source>
        <dbReference type="Proteomes" id="UP000247922"/>
    </source>
</evidence>
<dbReference type="InterPro" id="IPR013094">
    <property type="entry name" value="AB_hydrolase_3"/>
</dbReference>
<reference evidence="3 4" key="1">
    <citation type="submission" date="2018-05" db="EMBL/GenBank/DDBJ databases">
        <title>Genomic Encyclopedia of Type Strains, Phase IV (KMG-IV): sequencing the most valuable type-strain genomes for metagenomic binning, comparative biology and taxonomic classification.</title>
        <authorList>
            <person name="Goeker M."/>
        </authorList>
    </citation>
    <scope>NUCLEOTIDE SEQUENCE [LARGE SCALE GENOMIC DNA]</scope>
    <source>
        <strain evidence="3 4">DSM 22440</strain>
    </source>
</reference>
<dbReference type="PANTHER" id="PTHR48081:SF8">
    <property type="entry name" value="ALPHA_BETA HYDROLASE FOLD-3 DOMAIN-CONTAINING PROTEIN-RELATED"/>
    <property type="match status" value="1"/>
</dbReference>
<dbReference type="AlphaFoldDB" id="A0A2V3WET7"/>
<dbReference type="PANTHER" id="PTHR48081">
    <property type="entry name" value="AB HYDROLASE SUPERFAMILY PROTEIN C4A8.06C"/>
    <property type="match status" value="1"/>
</dbReference>
<evidence type="ECO:0000256" key="1">
    <source>
        <dbReference type="ARBA" id="ARBA00022801"/>
    </source>
</evidence>
<dbReference type="EMBL" id="QJJR01000003">
    <property type="protein sequence ID" value="PXW92108.1"/>
    <property type="molecule type" value="Genomic_DNA"/>
</dbReference>
<protein>
    <submittedName>
        <fullName evidence="3">Acetyl esterase/lipase</fullName>
    </submittedName>
</protein>
<organism evidence="3 4">
    <name type="scientific">Streptohalobacillus salinus</name>
    <dbReference type="NCBI Taxonomy" id="621096"/>
    <lineage>
        <taxon>Bacteria</taxon>
        <taxon>Bacillati</taxon>
        <taxon>Bacillota</taxon>
        <taxon>Bacilli</taxon>
        <taxon>Bacillales</taxon>
        <taxon>Bacillaceae</taxon>
        <taxon>Streptohalobacillus</taxon>
    </lineage>
</organism>
<feature type="domain" description="Alpha/beta hydrolase fold-3" evidence="2">
    <location>
        <begin position="86"/>
        <end position="287"/>
    </location>
</feature>
<dbReference type="Gene3D" id="3.40.50.1820">
    <property type="entry name" value="alpha/beta hydrolase"/>
    <property type="match status" value="1"/>
</dbReference>
<dbReference type="RefSeq" id="WP_110250741.1">
    <property type="nucleotide sequence ID" value="NZ_QJJR01000003.1"/>
</dbReference>
<sequence>MSIKMYAKRRSIRSYLVEKFLFLIGVKKVFTTPERTKKFIIERGMTNDKPYEIGNTSLVSEVTERSFQNMQVFVLNEGNNQAQKVILYLHGGGWTNQPLSFHWRFVDRLAQTLDAKVIVPIYPKVPHFNAGHAFAKLLALYKATIETISDPKQLVIMGDSAGGNLSLGLVQLLKREQLPQPKEIIVLSACVDMTFENPAIPGYEKKDPLLSAGGIAVITERWADGKTLTDPLLSPIYGDFTEIAPISHFLGTHESLYPDGVAFDKKLTDKGIAIDTFVYPKMNHVFVLMPIPEAKDAFAKIKRIIQQ</sequence>
<dbReference type="OrthoDB" id="9815425at2"/>